<dbReference type="AlphaFoldDB" id="A0A437JPY0"/>
<name>A0A437JPY0_9BURK</name>
<dbReference type="InterPro" id="IPR028949">
    <property type="entry name" value="Ntox15"/>
</dbReference>
<feature type="domain" description="Novel toxin 15" evidence="4">
    <location>
        <begin position="934"/>
        <end position="1082"/>
    </location>
</feature>
<feature type="domain" description="eCIS core" evidence="3">
    <location>
        <begin position="120"/>
        <end position="195"/>
    </location>
</feature>
<feature type="transmembrane region" description="Helical" evidence="2">
    <location>
        <begin position="694"/>
        <end position="715"/>
    </location>
</feature>
<protein>
    <submittedName>
        <fullName evidence="5">DUF4157 domain-containing protein</fullName>
    </submittedName>
</protein>
<feature type="compositionally biased region" description="Polar residues" evidence="1">
    <location>
        <begin position="30"/>
        <end position="43"/>
    </location>
</feature>
<keyword evidence="2" id="KW-0472">Membrane</keyword>
<reference evidence="5 6" key="1">
    <citation type="submission" date="2019-01" db="EMBL/GenBank/DDBJ databases">
        <authorList>
            <person name="Chen W.-M."/>
        </authorList>
    </citation>
    <scope>NUCLEOTIDE SEQUENCE [LARGE SCALE GENOMIC DNA]</scope>
    <source>
        <strain evidence="5 6">ICH-3</strain>
    </source>
</reference>
<keyword evidence="2" id="KW-1133">Transmembrane helix</keyword>
<dbReference type="EMBL" id="SACT01000009">
    <property type="protein sequence ID" value="RVT48934.1"/>
    <property type="molecule type" value="Genomic_DNA"/>
</dbReference>
<accession>A0A437JPY0</accession>
<keyword evidence="2" id="KW-0812">Transmembrane</keyword>
<feature type="region of interest" description="Disordered" evidence="1">
    <location>
        <begin position="1"/>
        <end position="109"/>
    </location>
</feature>
<evidence type="ECO:0000259" key="4">
    <source>
        <dbReference type="Pfam" id="PF15604"/>
    </source>
</evidence>
<sequence length="1088" mass="117623">MSGAAGTARQLLRPPQPVTPKPVRKPPSVQAVQAAQGQPTLAVSQPGDPAEREAAAIARRAVAAPMPARQRPAAPSRRARQAPAAPRVAPTAAGLRVRPGRSAPTAAAPVAAASAAGQAMPLPLRREMEARLDADFSPVRLHTDDNAARASRRLNAAAFTAGRDIFFSRGGFQPGRAEGRELIAHELVHTVQQRGSTQSPALVQRSMDTTVRQRVPATTVHRLGVQDALEYFADKAAWLPGFTLLTFLLGFNPISLRDVPRTAATLLRALIQLLPGGPLITQALDNHGIVERVAAWAEGQLSALGDIGASIRGAIDRFLDDLSWTDIFDLSGVWARARRMVTEPIDRILAFGRGLVGGIVDFIRDAILRPIAGLLEPTRGWPLLCAVLGFNPITGDAVARTPAALIGGFMTLIGQEEVWQNIQRGNAVAQAWAWFEGAVAGLTGFVAQIPSLFVDALRALQLVDLVLVPRALVRVGRVFAGFAGRFVAWAGGTVLRLLEIVFSVVAPGAMAHLRRAGAAIASIFRNPIGFALNLVRAARLGFQRFAGNFVRHLMGGLLSWLTGALPSVYIPQALNLREIAKFVFSVLGLTWQNLRARLVRQVGEPAVRAMEMGFQLVTTLVRDGPIAAWAQLRESLANLRQMAIDSIRDMIVGFVVTRAVPRLLAMLIPGAGFISAIVSIYGAISALVRELRRIAEVVTSFLGAMAAIAAGNIGAAAARVEQTLARLIPPVISFVAGFLGLGSIAARVRALLTRLRAPIDRAMDRVVTWIVAQARRLGRFVQRQARRVFDWLVRPRSFAAGRASHRLSVDGRGRTQMASVAAPVTVHLQAWRRTARNAPEPRRGQAEALIGQVQPAAERLETLAGQWTAARRIQDAAAGERAQGAIEAIWNTLIPLLQRLLVLLGGGPFDPPFRFSPFIAHVSAQPEAVRRVYAMEFARQVTDHQARLNTLRVRDWSANRAAFVARGPVYNAESMTARETMADTTWQTIFNATLQSQLRRGRTQVEAEAEARRTADAQLRGRHATHRADAISGGDHQEISRIGLGLANSTIGSQWRAKQAREMSLLERVASTVDQDALMNIELTVIHD</sequence>
<keyword evidence="6" id="KW-1185">Reference proteome</keyword>
<feature type="transmembrane region" description="Helical" evidence="2">
    <location>
        <begin position="727"/>
        <end position="746"/>
    </location>
</feature>
<proteinExistence type="predicted"/>
<evidence type="ECO:0000256" key="2">
    <source>
        <dbReference type="SAM" id="Phobius"/>
    </source>
</evidence>
<gene>
    <name evidence="5" type="ORF">ENE75_21530</name>
</gene>
<dbReference type="Pfam" id="PF13699">
    <property type="entry name" value="eCIS_core"/>
    <property type="match status" value="1"/>
</dbReference>
<dbReference type="Pfam" id="PF15604">
    <property type="entry name" value="Ntox15"/>
    <property type="match status" value="1"/>
</dbReference>
<evidence type="ECO:0000256" key="1">
    <source>
        <dbReference type="SAM" id="MobiDB-lite"/>
    </source>
</evidence>
<dbReference type="InterPro" id="IPR025295">
    <property type="entry name" value="eCIS_core_dom"/>
</dbReference>
<evidence type="ECO:0000259" key="3">
    <source>
        <dbReference type="Pfam" id="PF13699"/>
    </source>
</evidence>
<dbReference type="Proteomes" id="UP000288178">
    <property type="component" value="Unassembled WGS sequence"/>
</dbReference>
<evidence type="ECO:0000313" key="5">
    <source>
        <dbReference type="EMBL" id="RVT48934.1"/>
    </source>
</evidence>
<feature type="compositionally biased region" description="Low complexity" evidence="1">
    <location>
        <begin position="55"/>
        <end position="93"/>
    </location>
</feature>
<evidence type="ECO:0000313" key="6">
    <source>
        <dbReference type="Proteomes" id="UP000288178"/>
    </source>
</evidence>
<comment type="caution">
    <text evidence="5">The sequence shown here is derived from an EMBL/GenBank/DDBJ whole genome shotgun (WGS) entry which is preliminary data.</text>
</comment>
<feature type="transmembrane region" description="Helical" evidence="2">
    <location>
        <begin position="663"/>
        <end position="687"/>
    </location>
</feature>
<organism evidence="5 6">
    <name type="scientific">Rubrivivax albus</name>
    <dbReference type="NCBI Taxonomy" id="2499835"/>
    <lineage>
        <taxon>Bacteria</taxon>
        <taxon>Pseudomonadati</taxon>
        <taxon>Pseudomonadota</taxon>
        <taxon>Betaproteobacteria</taxon>
        <taxon>Burkholderiales</taxon>
        <taxon>Sphaerotilaceae</taxon>
        <taxon>Rubrivivax</taxon>
    </lineage>
</organism>